<evidence type="ECO:0000313" key="1">
    <source>
        <dbReference type="EMBL" id="MBP1327297.1"/>
    </source>
</evidence>
<protein>
    <submittedName>
        <fullName evidence="1">2-methylfumaryl-CoA isomerase</fullName>
        <ecNumber evidence="1">5.4.1.3</ecNumber>
    </submittedName>
</protein>
<dbReference type="Pfam" id="PF02515">
    <property type="entry name" value="CoA_transf_3"/>
    <property type="match status" value="1"/>
</dbReference>
<reference evidence="1" key="1">
    <citation type="submission" date="2021-02" db="EMBL/GenBank/DDBJ databases">
        <title>Sequencing the genomes of 1000 actinobacteria strains.</title>
        <authorList>
            <person name="Klenk H.-P."/>
        </authorList>
    </citation>
    <scope>NUCLEOTIDE SEQUENCE</scope>
    <source>
        <strain evidence="1">DSM 22850</strain>
    </source>
</reference>
<dbReference type="Gene3D" id="3.40.50.10540">
    <property type="entry name" value="Crotonobetainyl-coa:carnitine coa-transferase, domain 1"/>
    <property type="match status" value="1"/>
</dbReference>
<dbReference type="PANTHER" id="PTHR48228">
    <property type="entry name" value="SUCCINYL-COA--D-CITRAMALATE COA-TRANSFERASE"/>
    <property type="match status" value="1"/>
</dbReference>
<dbReference type="InterPro" id="IPR023606">
    <property type="entry name" value="CoA-Trfase_III_dom_1_sf"/>
</dbReference>
<comment type="caution">
    <text evidence="1">The sequence shown here is derived from an EMBL/GenBank/DDBJ whole genome shotgun (WGS) entry which is preliminary data.</text>
</comment>
<dbReference type="PANTHER" id="PTHR48228:SF5">
    <property type="entry name" value="ALPHA-METHYLACYL-COA RACEMASE"/>
    <property type="match status" value="1"/>
</dbReference>
<dbReference type="InterPro" id="IPR044855">
    <property type="entry name" value="CoA-Trfase_III_dom3_sf"/>
</dbReference>
<sequence>MTSTGQRQAPLAGVRIVEISAFVAAPLGSMTLAQLGAEVIRIDPIGGNIDHTRWPVTAAGDSIYWASLNKGKRSVTLDLKSEDGQRLATELIASAGILITNLPARGWLSYENLAQHRPDLIMLRLTGNHDGSPAVDYTVNASSGFPTVTGFDAQQTNNALPAWDVAAGLYMTTGVLSAELERRSSGQGQEINIALSDVMLATVGNLGYIAEVQTNGSTRGPLGNALYGAYGQSFATGDGREVMVVAISNRQWRSLGEATGLTDKLAMIGPMLDVDLATEGGRYDAREAIDAVLRPWFAARTATEATTRLADAGVLQGIFRTFEQLVHEDPRCTTNNPLFTEIDQPGVGRVLAPSLPLVFRSTPVPAAVPAPLLGENTDEVLAEVLGTSDAELTRLREHRVLARTHTLHSLENH</sequence>
<evidence type="ECO:0000313" key="2">
    <source>
        <dbReference type="Proteomes" id="UP000675163"/>
    </source>
</evidence>
<accession>A0A940PUP3</accession>
<proteinExistence type="predicted"/>
<dbReference type="Proteomes" id="UP000675163">
    <property type="component" value="Unassembled WGS sequence"/>
</dbReference>
<dbReference type="SUPFAM" id="SSF89796">
    <property type="entry name" value="CoA-transferase family III (CaiB/BaiF)"/>
    <property type="match status" value="1"/>
</dbReference>
<dbReference type="AlphaFoldDB" id="A0A940PUP3"/>
<dbReference type="EC" id="5.4.1.3" evidence="1"/>
<dbReference type="RefSeq" id="WP_209706074.1">
    <property type="nucleotide sequence ID" value="NZ_JAFIDA010000001.1"/>
</dbReference>
<name>A0A940PUP3_9MICO</name>
<dbReference type="GO" id="GO:0016853">
    <property type="term" value="F:isomerase activity"/>
    <property type="evidence" value="ECO:0007669"/>
    <property type="project" value="UniProtKB-KW"/>
</dbReference>
<dbReference type="InterPro" id="IPR050509">
    <property type="entry name" value="CoA-transferase_III"/>
</dbReference>
<keyword evidence="1" id="KW-0413">Isomerase</keyword>
<dbReference type="EMBL" id="JAFIDA010000001">
    <property type="protein sequence ID" value="MBP1327297.1"/>
    <property type="molecule type" value="Genomic_DNA"/>
</dbReference>
<dbReference type="Gene3D" id="3.30.1540.10">
    <property type="entry name" value="formyl-coa transferase, domain 3"/>
    <property type="match status" value="1"/>
</dbReference>
<keyword evidence="2" id="KW-1185">Reference proteome</keyword>
<gene>
    <name evidence="1" type="ORF">JOF28_002529</name>
</gene>
<organism evidence="1 2">
    <name type="scientific">Leucobacter exalbidus</name>
    <dbReference type="NCBI Taxonomy" id="662960"/>
    <lineage>
        <taxon>Bacteria</taxon>
        <taxon>Bacillati</taxon>
        <taxon>Actinomycetota</taxon>
        <taxon>Actinomycetes</taxon>
        <taxon>Micrococcales</taxon>
        <taxon>Microbacteriaceae</taxon>
        <taxon>Leucobacter</taxon>
    </lineage>
</organism>
<dbReference type="InterPro" id="IPR003673">
    <property type="entry name" value="CoA-Trfase_fam_III"/>
</dbReference>